<evidence type="ECO:0000313" key="2">
    <source>
        <dbReference type="EMBL" id="QBD83159.1"/>
    </source>
</evidence>
<evidence type="ECO:0000256" key="1">
    <source>
        <dbReference type="SAM" id="Phobius"/>
    </source>
</evidence>
<keyword evidence="1" id="KW-0472">Membrane</keyword>
<proteinExistence type="predicted"/>
<protein>
    <submittedName>
        <fullName evidence="2">Uncharacterized protein</fullName>
    </submittedName>
</protein>
<keyword evidence="1" id="KW-1133">Transmembrane helix</keyword>
<evidence type="ECO:0000313" key="3">
    <source>
        <dbReference type="Proteomes" id="UP000290365"/>
    </source>
</evidence>
<keyword evidence="1" id="KW-0812">Transmembrane</keyword>
<sequence>MNNKAVGWLIMIEQLRNAYNANRWTRIAAYAALPISGGVLYWLAGGFPPWAWRFLFQVLPQLPRFWAVQGPRILFPLLGLVLLSTALVILWGQ</sequence>
<accession>A0A4P6K4J7</accession>
<keyword evidence="3" id="KW-1185">Reference proteome</keyword>
<dbReference type="AlphaFoldDB" id="A0A4P6K4J7"/>
<dbReference type="EMBL" id="CP035758">
    <property type="protein sequence ID" value="QBD83159.1"/>
    <property type="molecule type" value="Genomic_DNA"/>
</dbReference>
<name>A0A4P6K4J7_KTERU</name>
<feature type="transmembrane region" description="Helical" evidence="1">
    <location>
        <begin position="27"/>
        <end position="52"/>
    </location>
</feature>
<dbReference type="KEGG" id="kbs:EPA93_47250"/>
<dbReference type="RefSeq" id="WP_129894225.1">
    <property type="nucleotide sequence ID" value="NZ_CP035758.1"/>
</dbReference>
<feature type="transmembrane region" description="Helical" evidence="1">
    <location>
        <begin position="73"/>
        <end position="92"/>
    </location>
</feature>
<reference evidence="2 3" key="1">
    <citation type="submission" date="2019-01" db="EMBL/GenBank/DDBJ databases">
        <title>Ktedonosporobacter rubrisoli SCAWS-G2.</title>
        <authorList>
            <person name="Huang Y."/>
            <person name="Yan B."/>
        </authorList>
    </citation>
    <scope>NUCLEOTIDE SEQUENCE [LARGE SCALE GENOMIC DNA]</scope>
    <source>
        <strain evidence="2 3">SCAWS-G2</strain>
    </source>
</reference>
<dbReference type="OrthoDB" id="10020605at2"/>
<organism evidence="2 3">
    <name type="scientific">Ktedonosporobacter rubrisoli</name>
    <dbReference type="NCBI Taxonomy" id="2509675"/>
    <lineage>
        <taxon>Bacteria</taxon>
        <taxon>Bacillati</taxon>
        <taxon>Chloroflexota</taxon>
        <taxon>Ktedonobacteria</taxon>
        <taxon>Ktedonobacterales</taxon>
        <taxon>Ktedonosporobacteraceae</taxon>
        <taxon>Ktedonosporobacter</taxon>
    </lineage>
</organism>
<gene>
    <name evidence="2" type="ORF">EPA93_47250</name>
</gene>
<dbReference type="Proteomes" id="UP000290365">
    <property type="component" value="Chromosome"/>
</dbReference>